<evidence type="ECO:0000313" key="2">
    <source>
        <dbReference type="Proteomes" id="UP000821845"/>
    </source>
</evidence>
<reference evidence="1" key="1">
    <citation type="submission" date="2020-05" db="EMBL/GenBank/DDBJ databases">
        <title>Large-scale comparative analyses of tick genomes elucidate their genetic diversity and vector capacities.</title>
        <authorList>
            <person name="Jia N."/>
            <person name="Wang J."/>
            <person name="Shi W."/>
            <person name="Du L."/>
            <person name="Sun Y."/>
            <person name="Zhan W."/>
            <person name="Jiang J."/>
            <person name="Wang Q."/>
            <person name="Zhang B."/>
            <person name="Ji P."/>
            <person name="Sakyi L.B."/>
            <person name="Cui X."/>
            <person name="Yuan T."/>
            <person name="Jiang B."/>
            <person name="Yang W."/>
            <person name="Lam T.T.-Y."/>
            <person name="Chang Q."/>
            <person name="Ding S."/>
            <person name="Wang X."/>
            <person name="Zhu J."/>
            <person name="Ruan X."/>
            <person name="Zhao L."/>
            <person name="Wei J."/>
            <person name="Que T."/>
            <person name="Du C."/>
            <person name="Cheng J."/>
            <person name="Dai P."/>
            <person name="Han X."/>
            <person name="Huang E."/>
            <person name="Gao Y."/>
            <person name="Liu J."/>
            <person name="Shao H."/>
            <person name="Ye R."/>
            <person name="Li L."/>
            <person name="Wei W."/>
            <person name="Wang X."/>
            <person name="Wang C."/>
            <person name="Yang T."/>
            <person name="Huo Q."/>
            <person name="Li W."/>
            <person name="Guo W."/>
            <person name="Chen H."/>
            <person name="Zhou L."/>
            <person name="Ni X."/>
            <person name="Tian J."/>
            <person name="Zhou Y."/>
            <person name="Sheng Y."/>
            <person name="Liu T."/>
            <person name="Pan Y."/>
            <person name="Xia L."/>
            <person name="Li J."/>
            <person name="Zhao F."/>
            <person name="Cao W."/>
        </authorList>
    </citation>
    <scope>NUCLEOTIDE SEQUENCE</scope>
    <source>
        <strain evidence="1">Hyas-2018</strain>
    </source>
</reference>
<sequence length="383" mass="42042">MQKEKKMAAGDRNRSTIVGVESGVKPPRRSIYPEGSRWMVIAIVTALVVAIFAVMGAIVYILMTEDSGSSSQGAPPLRANERKVLRAHARVWIVELCTANPAGITDKIVQMHVPSVDPTARVAAFNSLLSKGKLEILKQKNQLLYRLKNTDSDSKCQGSDREEKVVYKVVEEAGNKGIWIRDIRIKSGLVLTALNKILKNLESKKLIKAVKSVSASKKKVYMLYNLEPDRSVTGGAWYSEQEFESEFVDVLNQQCHRFLLKKLAVAKDTAGGDPLLEKNASFASSKEVWEFIKKLGISKVQLSVEDIEMILNTLIYDGKVERTVVCGSGSGLAGSSRSASPGEDLVNLYRAIEPLIDSAGLMRIPCGTCPFSDKRSSSNALYS</sequence>
<evidence type="ECO:0000313" key="1">
    <source>
        <dbReference type="EMBL" id="KAH6926350.1"/>
    </source>
</evidence>
<gene>
    <name evidence="1" type="ORF">HPB50_017530</name>
</gene>
<organism evidence="1 2">
    <name type="scientific">Hyalomma asiaticum</name>
    <name type="common">Tick</name>
    <dbReference type="NCBI Taxonomy" id="266040"/>
    <lineage>
        <taxon>Eukaryota</taxon>
        <taxon>Metazoa</taxon>
        <taxon>Ecdysozoa</taxon>
        <taxon>Arthropoda</taxon>
        <taxon>Chelicerata</taxon>
        <taxon>Arachnida</taxon>
        <taxon>Acari</taxon>
        <taxon>Parasitiformes</taxon>
        <taxon>Ixodida</taxon>
        <taxon>Ixodoidea</taxon>
        <taxon>Ixodidae</taxon>
        <taxon>Hyalomminae</taxon>
        <taxon>Hyalomma</taxon>
    </lineage>
</organism>
<comment type="caution">
    <text evidence="1">The sequence shown here is derived from an EMBL/GenBank/DDBJ whole genome shotgun (WGS) entry which is preliminary data.</text>
</comment>
<protein>
    <submittedName>
        <fullName evidence="1">Uncharacterized protein</fullName>
    </submittedName>
</protein>
<dbReference type="Proteomes" id="UP000821845">
    <property type="component" value="Chromosome 7"/>
</dbReference>
<name>A0ACB7RV25_HYAAI</name>
<dbReference type="EMBL" id="CM023487">
    <property type="protein sequence ID" value="KAH6926350.1"/>
    <property type="molecule type" value="Genomic_DNA"/>
</dbReference>
<accession>A0ACB7RV25</accession>
<proteinExistence type="predicted"/>
<keyword evidence="2" id="KW-1185">Reference proteome</keyword>